<dbReference type="Pfam" id="PF00108">
    <property type="entry name" value="Thiolase_N"/>
    <property type="match status" value="1"/>
</dbReference>
<feature type="active site" description="Acyl-thioester intermediate" evidence="12">
    <location>
        <position position="91"/>
    </location>
</feature>
<comment type="subcellular location">
    <subcellularLocation>
        <location evidence="1">Mitochondrion</location>
    </subcellularLocation>
</comment>
<dbReference type="SUPFAM" id="SSF53901">
    <property type="entry name" value="Thiolase-like"/>
    <property type="match status" value="2"/>
</dbReference>
<dbReference type="InterPro" id="IPR002155">
    <property type="entry name" value="Thiolase"/>
</dbReference>
<reference evidence="17" key="1">
    <citation type="submission" date="2017-02" db="UniProtKB">
        <authorList>
            <consortium name="WormBaseParasite"/>
        </authorList>
    </citation>
    <scope>IDENTIFICATION</scope>
</reference>
<evidence type="ECO:0000256" key="8">
    <source>
        <dbReference type="ARBA" id="ARBA00022946"/>
    </source>
</evidence>
<dbReference type="STRING" id="174720.A0A0N5BM15"/>
<dbReference type="Proteomes" id="UP000046392">
    <property type="component" value="Unplaced"/>
</dbReference>
<evidence type="ECO:0000313" key="16">
    <source>
        <dbReference type="Proteomes" id="UP000046392"/>
    </source>
</evidence>
<evidence type="ECO:0000256" key="12">
    <source>
        <dbReference type="PIRSR" id="PIRSR000429-1"/>
    </source>
</evidence>
<dbReference type="GO" id="GO:0046872">
    <property type="term" value="F:metal ion binding"/>
    <property type="evidence" value="ECO:0007669"/>
    <property type="project" value="UniProtKB-KW"/>
</dbReference>
<dbReference type="FunFam" id="3.40.47.10:FF:000007">
    <property type="entry name" value="acetyl-CoA acetyltransferase, mitochondrial"/>
    <property type="match status" value="1"/>
</dbReference>
<keyword evidence="6 13" id="KW-0808">Transferase</keyword>
<name>A0A0N5BM15_STREA</name>
<accession>A0A0N5BM15</accession>
<dbReference type="PANTHER" id="PTHR18919:SF156">
    <property type="entry name" value="ACETYL-COA ACETYLTRANSFERASE, MITOCHONDRIAL"/>
    <property type="match status" value="1"/>
</dbReference>
<dbReference type="EC" id="2.3.1.9" evidence="5"/>
<feature type="domain" description="Thiolase C-terminal" evidence="15">
    <location>
        <begin position="269"/>
        <end position="389"/>
    </location>
</feature>
<evidence type="ECO:0000256" key="13">
    <source>
        <dbReference type="RuleBase" id="RU003557"/>
    </source>
</evidence>
<dbReference type="InterPro" id="IPR020617">
    <property type="entry name" value="Thiolase_C"/>
</dbReference>
<dbReference type="InterPro" id="IPR020615">
    <property type="entry name" value="Thiolase_acyl_enz_int_AS"/>
</dbReference>
<dbReference type="InterPro" id="IPR020610">
    <property type="entry name" value="Thiolase_AS"/>
</dbReference>
<dbReference type="GO" id="GO:0005739">
    <property type="term" value="C:mitochondrion"/>
    <property type="evidence" value="ECO:0007669"/>
    <property type="project" value="UniProtKB-SubCell"/>
</dbReference>
<evidence type="ECO:0000256" key="10">
    <source>
        <dbReference type="ARBA" id="ARBA00023128"/>
    </source>
</evidence>
<evidence type="ECO:0000256" key="5">
    <source>
        <dbReference type="ARBA" id="ARBA00012705"/>
    </source>
</evidence>
<dbReference type="PANTHER" id="PTHR18919">
    <property type="entry name" value="ACETYL-COA C-ACYLTRANSFERASE"/>
    <property type="match status" value="1"/>
</dbReference>
<sequence>MVPLSDAYIVSCVRTPIGGFKSTLSSLSAVELGTIAIKGAMEKISLNPEVVEEVFMGNVCQAQNGQAPARNAALKAGIPITAPATTINKVCSSGMKAIIFGAQAIKLKDRELVVCGGMESMSNVPFYIKRGELPYGGFNIIDGILHDGLTDGLLKLHMGECVENTASTNSITREEQDEFASLSYKRSTNAWNSGAFNNEIIPVVVKDRNGEKTIDKDEEYQKFNPSKMKTLKTVFKKDGTVTAANASPLSDGGCAVILANENKIKEFNLTPLAKIIAYDDASIDPIRFDQAPTFLIGQLLKKAGLTENDISRYELNEAFSTVVLFAVKRLGIDIEKINVHGGAVSLGHPIGMSGARLVTHLAHTLKQGEYGLCAICNGGGGASGMIIQKM</sequence>
<evidence type="ECO:0000256" key="3">
    <source>
        <dbReference type="ARBA" id="ARBA00010982"/>
    </source>
</evidence>
<protein>
    <recommendedName>
        <fullName evidence="5">acetyl-CoA C-acetyltransferase</fullName>
        <ecNumber evidence="5">2.3.1.9</ecNumber>
    </recommendedName>
</protein>
<feature type="active site" description="Proton acceptor" evidence="12">
    <location>
        <position position="348"/>
    </location>
</feature>
<dbReference type="PROSITE" id="PS00737">
    <property type="entry name" value="THIOLASE_2"/>
    <property type="match status" value="1"/>
</dbReference>
<dbReference type="PIRSF" id="PIRSF000429">
    <property type="entry name" value="Ac-CoA_Ac_transf"/>
    <property type="match status" value="1"/>
</dbReference>
<keyword evidence="7" id="KW-0479">Metal-binding</keyword>
<dbReference type="GO" id="GO:0006635">
    <property type="term" value="P:fatty acid beta-oxidation"/>
    <property type="evidence" value="ECO:0007669"/>
    <property type="project" value="TreeGrafter"/>
</dbReference>
<evidence type="ECO:0000256" key="1">
    <source>
        <dbReference type="ARBA" id="ARBA00004173"/>
    </source>
</evidence>
<keyword evidence="8" id="KW-0809">Transit peptide</keyword>
<evidence type="ECO:0000256" key="4">
    <source>
        <dbReference type="ARBA" id="ARBA00011881"/>
    </source>
</evidence>
<organism evidence="16 17">
    <name type="scientific">Strongyloides papillosus</name>
    <name type="common">Intestinal threadworm</name>
    <dbReference type="NCBI Taxonomy" id="174720"/>
    <lineage>
        <taxon>Eukaryota</taxon>
        <taxon>Metazoa</taxon>
        <taxon>Ecdysozoa</taxon>
        <taxon>Nematoda</taxon>
        <taxon>Chromadorea</taxon>
        <taxon>Rhabditida</taxon>
        <taxon>Tylenchina</taxon>
        <taxon>Panagrolaimomorpha</taxon>
        <taxon>Strongyloidoidea</taxon>
        <taxon>Strongyloididae</taxon>
        <taxon>Strongyloides</taxon>
    </lineage>
</organism>
<dbReference type="AlphaFoldDB" id="A0A0N5BM15"/>
<dbReference type="GO" id="GO:0003985">
    <property type="term" value="F:acetyl-CoA C-acetyltransferase activity"/>
    <property type="evidence" value="ECO:0007669"/>
    <property type="project" value="UniProtKB-EC"/>
</dbReference>
<evidence type="ECO:0000256" key="2">
    <source>
        <dbReference type="ARBA" id="ARBA00005189"/>
    </source>
</evidence>
<evidence type="ECO:0000256" key="11">
    <source>
        <dbReference type="ARBA" id="ARBA00023315"/>
    </source>
</evidence>
<dbReference type="InterPro" id="IPR016039">
    <property type="entry name" value="Thiolase-like"/>
</dbReference>
<feature type="domain" description="Thiolase N-terminal" evidence="14">
    <location>
        <begin position="8"/>
        <end position="261"/>
    </location>
</feature>
<evidence type="ECO:0000313" key="17">
    <source>
        <dbReference type="WBParaSite" id="SPAL_0000696100.1"/>
    </source>
</evidence>
<dbReference type="PROSITE" id="PS00099">
    <property type="entry name" value="THIOLASE_3"/>
    <property type="match status" value="1"/>
</dbReference>
<dbReference type="PROSITE" id="PS00098">
    <property type="entry name" value="THIOLASE_1"/>
    <property type="match status" value="1"/>
</dbReference>
<comment type="similarity">
    <text evidence="3 13">Belongs to the thiolase-like superfamily. Thiolase family.</text>
</comment>
<dbReference type="InterPro" id="IPR020613">
    <property type="entry name" value="Thiolase_CS"/>
</dbReference>
<dbReference type="Pfam" id="PF02803">
    <property type="entry name" value="Thiolase_C"/>
    <property type="match status" value="1"/>
</dbReference>
<keyword evidence="9" id="KW-0630">Potassium</keyword>
<keyword evidence="11 13" id="KW-0012">Acyltransferase</keyword>
<evidence type="ECO:0000256" key="7">
    <source>
        <dbReference type="ARBA" id="ARBA00022723"/>
    </source>
</evidence>
<dbReference type="NCBIfam" id="TIGR01930">
    <property type="entry name" value="AcCoA-C-Actrans"/>
    <property type="match status" value="1"/>
</dbReference>
<comment type="subunit">
    <text evidence="4">Homotetramer.</text>
</comment>
<keyword evidence="10" id="KW-0496">Mitochondrion</keyword>
<dbReference type="WBParaSite" id="SPAL_0000696100.1">
    <property type="protein sequence ID" value="SPAL_0000696100.1"/>
    <property type="gene ID" value="SPAL_0000696100"/>
</dbReference>
<dbReference type="InterPro" id="IPR020616">
    <property type="entry name" value="Thiolase_N"/>
</dbReference>
<dbReference type="CDD" id="cd00751">
    <property type="entry name" value="thiolase"/>
    <property type="match status" value="1"/>
</dbReference>
<evidence type="ECO:0000256" key="9">
    <source>
        <dbReference type="ARBA" id="ARBA00022958"/>
    </source>
</evidence>
<evidence type="ECO:0000259" key="15">
    <source>
        <dbReference type="Pfam" id="PF02803"/>
    </source>
</evidence>
<proteinExistence type="inferred from homology"/>
<feature type="active site" description="Proton acceptor" evidence="12">
    <location>
        <position position="376"/>
    </location>
</feature>
<evidence type="ECO:0000256" key="6">
    <source>
        <dbReference type="ARBA" id="ARBA00022679"/>
    </source>
</evidence>
<dbReference type="Gene3D" id="3.40.47.10">
    <property type="match status" value="1"/>
</dbReference>
<evidence type="ECO:0000259" key="14">
    <source>
        <dbReference type="Pfam" id="PF00108"/>
    </source>
</evidence>
<comment type="pathway">
    <text evidence="2">Lipid metabolism.</text>
</comment>
<keyword evidence="16" id="KW-1185">Reference proteome</keyword>